<gene>
    <name evidence="2" type="ORF">SteCoe_20553</name>
</gene>
<name>A0A1R2BRX8_9CILI</name>
<dbReference type="EMBL" id="MPUH01000471">
    <property type="protein sequence ID" value="OMJ79451.1"/>
    <property type="molecule type" value="Genomic_DNA"/>
</dbReference>
<reference evidence="2 3" key="1">
    <citation type="submission" date="2016-11" db="EMBL/GenBank/DDBJ databases">
        <title>The macronuclear genome of Stentor coeruleus: a giant cell with tiny introns.</title>
        <authorList>
            <person name="Slabodnick M."/>
            <person name="Ruby J.G."/>
            <person name="Reiff S.B."/>
            <person name="Swart E.C."/>
            <person name="Gosai S."/>
            <person name="Prabakaran S."/>
            <person name="Witkowska E."/>
            <person name="Larue G.E."/>
            <person name="Fisher S."/>
            <person name="Freeman R.M."/>
            <person name="Gunawardena J."/>
            <person name="Chu W."/>
            <person name="Stover N.A."/>
            <person name="Gregory B.D."/>
            <person name="Nowacki M."/>
            <person name="Derisi J."/>
            <person name="Roy S.W."/>
            <person name="Marshall W.F."/>
            <person name="Sood P."/>
        </authorList>
    </citation>
    <scope>NUCLEOTIDE SEQUENCE [LARGE SCALE GENOMIC DNA]</scope>
    <source>
        <strain evidence="2">WM001</strain>
    </source>
</reference>
<organism evidence="2 3">
    <name type="scientific">Stentor coeruleus</name>
    <dbReference type="NCBI Taxonomy" id="5963"/>
    <lineage>
        <taxon>Eukaryota</taxon>
        <taxon>Sar</taxon>
        <taxon>Alveolata</taxon>
        <taxon>Ciliophora</taxon>
        <taxon>Postciliodesmatophora</taxon>
        <taxon>Heterotrichea</taxon>
        <taxon>Heterotrichida</taxon>
        <taxon>Stentoridae</taxon>
        <taxon>Stentor</taxon>
    </lineage>
</organism>
<evidence type="ECO:0000313" key="3">
    <source>
        <dbReference type="Proteomes" id="UP000187209"/>
    </source>
</evidence>
<protein>
    <submittedName>
        <fullName evidence="2">Uncharacterized protein</fullName>
    </submittedName>
</protein>
<evidence type="ECO:0000313" key="2">
    <source>
        <dbReference type="EMBL" id="OMJ79451.1"/>
    </source>
</evidence>
<accession>A0A1R2BRX8</accession>
<feature type="region of interest" description="Disordered" evidence="1">
    <location>
        <begin position="26"/>
        <end position="60"/>
    </location>
</feature>
<sequence length="228" mass="26457">MSVLQVIPEEDSDLIKKNKRNTYGDIYTLKSDSVQQKTNKETSKNSTPKGHSEYSPFSESHQDVEIEKIKVITNTLSSNIKSELKNHKQLTLNYLESNKSLHNIVKNYSNEIEEAKTAAYNAFVESYQNCEDIKKMRESVLSRESIKTHEEQSYNHNCNEINPDEVLKSLRSEIQVMQERLYKNELVIEEKEKENNELKLYINKCHEIRASTLEGEEKKFGCGKCIIS</sequence>
<proteinExistence type="predicted"/>
<feature type="compositionally biased region" description="Polar residues" evidence="1">
    <location>
        <begin position="44"/>
        <end position="59"/>
    </location>
</feature>
<dbReference type="Proteomes" id="UP000187209">
    <property type="component" value="Unassembled WGS sequence"/>
</dbReference>
<comment type="caution">
    <text evidence="2">The sequence shown here is derived from an EMBL/GenBank/DDBJ whole genome shotgun (WGS) entry which is preliminary data.</text>
</comment>
<keyword evidence="3" id="KW-1185">Reference proteome</keyword>
<evidence type="ECO:0000256" key="1">
    <source>
        <dbReference type="SAM" id="MobiDB-lite"/>
    </source>
</evidence>
<dbReference type="AlphaFoldDB" id="A0A1R2BRX8"/>